<dbReference type="InterPro" id="IPR027277">
    <property type="entry name" value="NadC/ModD"/>
</dbReference>
<dbReference type="RefSeq" id="WP_010943594.1">
    <property type="nucleotide sequence ID" value="NC_002939.5"/>
</dbReference>
<dbReference type="PANTHER" id="PTHR32179">
    <property type="entry name" value="NICOTINATE-NUCLEOTIDE PYROPHOSPHORYLASE [CARBOXYLATING]"/>
    <property type="match status" value="1"/>
</dbReference>
<proteinExistence type="inferred from homology"/>
<dbReference type="InterPro" id="IPR036068">
    <property type="entry name" value="Nicotinate_pribotase-like_C"/>
</dbReference>
<comment type="similarity">
    <text evidence="1 5">Belongs to the NadC/ModD family.</text>
</comment>
<dbReference type="InParanoid" id="Q748N8"/>
<dbReference type="EnsemblBacteria" id="AAR36355">
    <property type="protein sequence ID" value="AAR36355"/>
    <property type="gene ID" value="GSU2963"/>
</dbReference>
<dbReference type="InterPro" id="IPR002638">
    <property type="entry name" value="Quinolinate_PRibosylTrfase_C"/>
</dbReference>
<dbReference type="EMBL" id="AE017180">
    <property type="protein sequence ID" value="AAR36355.1"/>
    <property type="molecule type" value="Genomic_DNA"/>
</dbReference>
<dbReference type="SUPFAM" id="SSF54675">
    <property type="entry name" value="Nicotinate/Quinolinate PRTase N-terminal domain-like"/>
    <property type="match status" value="1"/>
</dbReference>
<protein>
    <recommendedName>
        <fullName evidence="2">Putative pyrophosphorylase ModD</fullName>
    </recommendedName>
</protein>
<dbReference type="Pfam" id="PF02749">
    <property type="entry name" value="QRPTase_N"/>
    <property type="match status" value="1"/>
</dbReference>
<dbReference type="Proteomes" id="UP000000577">
    <property type="component" value="Chromosome"/>
</dbReference>
<evidence type="ECO:0000259" key="7">
    <source>
        <dbReference type="Pfam" id="PF02749"/>
    </source>
</evidence>
<dbReference type="KEGG" id="gsu:GSU2963"/>
<dbReference type="CDD" id="cd01573">
    <property type="entry name" value="modD_like"/>
    <property type="match status" value="1"/>
</dbReference>
<dbReference type="SUPFAM" id="SSF51690">
    <property type="entry name" value="Nicotinate/Quinolinate PRTase C-terminal domain-like"/>
    <property type="match status" value="1"/>
</dbReference>
<dbReference type="GO" id="GO:0034213">
    <property type="term" value="P:quinolinate catabolic process"/>
    <property type="evidence" value="ECO:0000318"/>
    <property type="project" value="GO_Central"/>
</dbReference>
<dbReference type="Gene3D" id="3.90.1170.20">
    <property type="entry name" value="Quinolinate phosphoribosyl transferase, N-terminal domain"/>
    <property type="match status" value="1"/>
</dbReference>
<gene>
    <name evidence="8" type="primary">modD</name>
    <name evidence="8" type="ordered locus">GSU2963</name>
</gene>
<keyword evidence="9" id="KW-1185">Reference proteome</keyword>
<evidence type="ECO:0000256" key="5">
    <source>
        <dbReference type="PIRNR" id="PIRNR006250"/>
    </source>
</evidence>
<dbReference type="eggNOG" id="COG0157">
    <property type="taxonomic scope" value="Bacteria"/>
</dbReference>
<dbReference type="GO" id="GO:0009435">
    <property type="term" value="P:NAD+ biosynthetic process"/>
    <property type="evidence" value="ECO:0000318"/>
    <property type="project" value="GO_Central"/>
</dbReference>
<dbReference type="PIRSF" id="PIRSF006250">
    <property type="entry name" value="NadC_ModD"/>
    <property type="match status" value="1"/>
</dbReference>
<dbReference type="InterPro" id="IPR022412">
    <property type="entry name" value="Quinolinate_PRibosylTrfase_N"/>
</dbReference>
<dbReference type="InterPro" id="IPR037128">
    <property type="entry name" value="Quinolinate_PRibosylTase_N_sf"/>
</dbReference>
<dbReference type="AlphaFoldDB" id="Q748N8"/>
<evidence type="ECO:0000313" key="8">
    <source>
        <dbReference type="EMBL" id="AAR36355.1"/>
    </source>
</evidence>
<evidence type="ECO:0000256" key="3">
    <source>
        <dbReference type="ARBA" id="ARBA00022676"/>
    </source>
</evidence>
<dbReference type="HOGENOM" id="CLU_039622_2_1_7"/>
<reference evidence="8 9" key="2">
    <citation type="journal article" date="2012" name="BMC Genomics">
        <title>Comparative genomic analysis of Geobacter sulfurreducens KN400, a strain with enhanced capacity for extracellular electron transfer and electricity production.</title>
        <authorList>
            <person name="Butler J.E."/>
            <person name="Young N.D."/>
            <person name="Aklujkar M."/>
            <person name="Lovley D.R."/>
        </authorList>
    </citation>
    <scope>NUCLEOTIDE SEQUENCE [LARGE SCALE GENOMIC DNA]</scope>
    <source>
        <strain evidence="9">ATCC 51573 / DSM 12127 / PCA</strain>
    </source>
</reference>
<reference evidence="8 9" key="1">
    <citation type="journal article" date="2003" name="Science">
        <title>Genome of Geobacter sulfurreducens: metal reduction in subsurface environments.</title>
        <authorList>
            <person name="Methe B.A."/>
            <person name="Nelson K.E."/>
            <person name="Eisen J.A."/>
            <person name="Paulsen I.T."/>
            <person name="Nelson W."/>
            <person name="Heidelberg J.F."/>
            <person name="Wu D."/>
            <person name="Wu M."/>
            <person name="Ward N."/>
            <person name="Beanan M.J."/>
            <person name="Dodson R.J."/>
            <person name="Madupu R."/>
            <person name="Brinkac L.M."/>
            <person name="Daugherty S.C."/>
            <person name="DeBoy R.T."/>
            <person name="Durkin A.S."/>
            <person name="Gwinn M."/>
            <person name="Kolonay J.F."/>
            <person name="Sullivan S.A."/>
            <person name="Haft D.H."/>
            <person name="Selengut J."/>
            <person name="Davidsen T.M."/>
            <person name="Zafar N."/>
            <person name="White O."/>
            <person name="Tran B."/>
            <person name="Romero C."/>
            <person name="Forberger H.A."/>
            <person name="Weidman J."/>
            <person name="Khouri H."/>
            <person name="Feldblyum T.V."/>
            <person name="Utterback T.R."/>
            <person name="Van Aken S.E."/>
            <person name="Lovley D.R."/>
            <person name="Fraser C.M."/>
        </authorList>
    </citation>
    <scope>NUCLEOTIDE SEQUENCE [LARGE SCALE GENOMIC DNA]</scope>
    <source>
        <strain evidence="9">ATCC 51573 / DSM 12127 / PCA</strain>
    </source>
</reference>
<dbReference type="InterPro" id="IPR006242">
    <property type="entry name" value="ModD"/>
</dbReference>
<evidence type="ECO:0000256" key="4">
    <source>
        <dbReference type="ARBA" id="ARBA00022679"/>
    </source>
</evidence>
<organism evidence="8 9">
    <name type="scientific">Geobacter sulfurreducens (strain ATCC 51573 / DSM 12127 / PCA)</name>
    <dbReference type="NCBI Taxonomy" id="243231"/>
    <lineage>
        <taxon>Bacteria</taxon>
        <taxon>Pseudomonadati</taxon>
        <taxon>Thermodesulfobacteriota</taxon>
        <taxon>Desulfuromonadia</taxon>
        <taxon>Geobacterales</taxon>
        <taxon>Geobacteraceae</taxon>
        <taxon>Geobacter</taxon>
    </lineage>
</organism>
<dbReference type="InterPro" id="IPR013785">
    <property type="entry name" value="Aldolase_TIM"/>
</dbReference>
<feature type="domain" description="Quinolinate phosphoribosyl transferase N-terminal" evidence="7">
    <location>
        <begin position="22"/>
        <end position="105"/>
    </location>
</feature>
<dbReference type="GO" id="GO:0004514">
    <property type="term" value="F:nicotinate-nucleotide diphosphorylase (carboxylating) activity"/>
    <property type="evidence" value="ECO:0000318"/>
    <property type="project" value="GO_Central"/>
</dbReference>
<name>Q748N8_GEOSL</name>
<evidence type="ECO:0000256" key="2">
    <source>
        <dbReference type="ARBA" id="ARBA00019205"/>
    </source>
</evidence>
<feature type="domain" description="Quinolinate phosphoribosyl transferase C-terminal" evidence="6">
    <location>
        <begin position="107"/>
        <end position="268"/>
    </location>
</feature>
<dbReference type="NCBIfam" id="TIGR01334">
    <property type="entry name" value="modD"/>
    <property type="match status" value="1"/>
</dbReference>
<dbReference type="PATRIC" id="fig|243231.5.peg.2991"/>
<dbReference type="Gene3D" id="3.20.20.70">
    <property type="entry name" value="Aldolase class I"/>
    <property type="match status" value="1"/>
</dbReference>
<dbReference type="Pfam" id="PF01729">
    <property type="entry name" value="QRPTase_C"/>
    <property type="match status" value="1"/>
</dbReference>
<accession>Q748N8</accession>
<evidence type="ECO:0000256" key="1">
    <source>
        <dbReference type="ARBA" id="ARBA00009400"/>
    </source>
</evidence>
<keyword evidence="4 5" id="KW-0808">Transferase</keyword>
<dbReference type="PANTHER" id="PTHR32179:SF4">
    <property type="entry name" value="PYROPHOSPHORYLASE MODD-RELATED"/>
    <property type="match status" value="1"/>
</dbReference>
<evidence type="ECO:0000259" key="6">
    <source>
        <dbReference type="Pfam" id="PF01729"/>
    </source>
</evidence>
<keyword evidence="3 5" id="KW-0328">Glycosyltransferase</keyword>
<dbReference type="FunFam" id="3.20.20.70:FF:000030">
    <property type="entry name" value="Nicotinate-nucleotide pyrophosphorylase, carboxylating"/>
    <property type="match status" value="1"/>
</dbReference>
<evidence type="ECO:0000313" key="9">
    <source>
        <dbReference type="Proteomes" id="UP000000577"/>
    </source>
</evidence>
<dbReference type="GO" id="GO:0005737">
    <property type="term" value="C:cytoplasm"/>
    <property type="evidence" value="ECO:0000318"/>
    <property type="project" value="GO_Central"/>
</dbReference>
<sequence>MLDRLPDSELDRFFEEDCPYGDLTTHLLGIGRQKGRITFSTREETVLCGTEEAGRLLDRCGARVGRMEESGTRLSAGVEFLVADGEAGSLHAGWKVALNLLEYASGIATRTARIIAVARAVNPAVVVTTTRKSFPGTRKISIKAITAAGAVPHRLGLSETILVFRQHTAFLGGLEPFLGMIGDLRKRAPETAIMVEAESVADAVAVAAAGPDVLQIDKVAPADLSALVPQLRKLAPMTRISAAGGINESNAAVYAATGVDILVLSSAYFGRPADIGVRLEPVV</sequence>
<dbReference type="OrthoDB" id="9782546at2"/>
<dbReference type="STRING" id="243231.GSU2963"/>
<dbReference type="SMR" id="Q748N8"/>